<dbReference type="Proteomes" id="UP001200430">
    <property type="component" value="Unassembled WGS sequence"/>
</dbReference>
<dbReference type="SMART" id="SM00471">
    <property type="entry name" value="HDc"/>
    <property type="match status" value="1"/>
</dbReference>
<dbReference type="PANTHER" id="PTHR43155:SF2">
    <property type="entry name" value="CYCLIC DI-GMP PHOSPHODIESTERASE PA4108"/>
    <property type="match status" value="1"/>
</dbReference>
<evidence type="ECO:0000313" key="3">
    <source>
        <dbReference type="EMBL" id="MCF4143306.1"/>
    </source>
</evidence>
<organism evidence="3 4">
    <name type="scientific">Dethiosulfovibrio marinus</name>
    <dbReference type="NCBI Taxonomy" id="133532"/>
    <lineage>
        <taxon>Bacteria</taxon>
        <taxon>Thermotogati</taxon>
        <taxon>Synergistota</taxon>
        <taxon>Synergistia</taxon>
        <taxon>Synergistales</taxon>
        <taxon>Dethiosulfovibrionaceae</taxon>
        <taxon>Dethiosulfovibrio</taxon>
    </lineage>
</organism>
<protein>
    <submittedName>
        <fullName evidence="3">HD-GYP domain-containing protein</fullName>
    </submittedName>
</protein>
<dbReference type="EMBL" id="JAKGUD010000013">
    <property type="protein sequence ID" value="MCF4143306.1"/>
    <property type="molecule type" value="Genomic_DNA"/>
</dbReference>
<dbReference type="RefSeq" id="WP_236100008.1">
    <property type="nucleotide sequence ID" value="NZ_JAKGUD010000013.1"/>
</dbReference>
<evidence type="ECO:0000313" key="4">
    <source>
        <dbReference type="Proteomes" id="UP001200430"/>
    </source>
</evidence>
<dbReference type="CDD" id="cd00077">
    <property type="entry name" value="HDc"/>
    <property type="match status" value="1"/>
</dbReference>
<proteinExistence type="predicted"/>
<dbReference type="PANTHER" id="PTHR43155">
    <property type="entry name" value="CYCLIC DI-GMP PHOSPHODIESTERASE PA4108-RELATED"/>
    <property type="match status" value="1"/>
</dbReference>
<gene>
    <name evidence="3" type="ORF">L2W38_10825</name>
</gene>
<dbReference type="InterPro" id="IPR029016">
    <property type="entry name" value="GAF-like_dom_sf"/>
</dbReference>
<dbReference type="InterPro" id="IPR006675">
    <property type="entry name" value="HDIG_dom"/>
</dbReference>
<dbReference type="SUPFAM" id="SSF55781">
    <property type="entry name" value="GAF domain-like"/>
    <property type="match status" value="1"/>
</dbReference>
<feature type="coiled-coil region" evidence="1">
    <location>
        <begin position="178"/>
        <end position="223"/>
    </location>
</feature>
<reference evidence="3 4" key="1">
    <citation type="submission" date="2022-01" db="EMBL/GenBank/DDBJ databases">
        <title>Dethiosulfovibrio faecalis sp. nov., a novel proteolytic, non-sulfur-reducing bacterium isolated from a marine aquaculture solid waste bioreactor.</title>
        <authorList>
            <person name="Grabowski S."/>
            <person name="Apolinario E."/>
            <person name="Schneider N."/>
            <person name="Marshall C.W."/>
            <person name="Sowers K.R."/>
        </authorList>
    </citation>
    <scope>NUCLEOTIDE SEQUENCE [LARGE SCALE GENOMIC DNA]</scope>
    <source>
        <strain evidence="3 4">DSM 12537</strain>
    </source>
</reference>
<dbReference type="SUPFAM" id="SSF109604">
    <property type="entry name" value="HD-domain/PDEase-like"/>
    <property type="match status" value="1"/>
</dbReference>
<dbReference type="Gene3D" id="3.30.450.40">
    <property type="match status" value="1"/>
</dbReference>
<keyword evidence="4" id="KW-1185">Reference proteome</keyword>
<accession>A0ABS9ES26</accession>
<name>A0ABS9ES26_9BACT</name>
<dbReference type="InterPro" id="IPR037522">
    <property type="entry name" value="HD_GYP_dom"/>
</dbReference>
<comment type="caution">
    <text evidence="3">The sequence shown here is derived from an EMBL/GenBank/DDBJ whole genome shotgun (WGS) entry which is preliminary data.</text>
</comment>
<dbReference type="PROSITE" id="PS51832">
    <property type="entry name" value="HD_GYP"/>
    <property type="match status" value="1"/>
</dbReference>
<keyword evidence="1" id="KW-0175">Coiled coil</keyword>
<feature type="domain" description="HD-GYP" evidence="2">
    <location>
        <begin position="224"/>
        <end position="418"/>
    </location>
</feature>
<sequence>MRYRGVSDDLEYQLASLKERHRFVDKVLDIVLRLNDFSFVSGSTVSREVVLGETLRRVKRLFECSSAGFYLVDDEAAFSLARFEGDGGRLEAERKILLKDGSFAWALNRNKPVLLKASDGDSTVLLHAMSTSTRTMGMFLGIMNSDRGALLDSHLYFVTVVLNSAASVLQYLELFSMVRGLNEDLELKVEELTKSERELTLYKEDLERLVQLRTSELADANARLGDTVIGVVDAMGKIVESRDPYTAGHQRRVASIASTLAGMVGMSEDEAEGVRIAGLVHDIGKIAIPAEILTKPAKLNKLEFKMVQTHPEAGFDMLRSIVFPWPVADMVRQHHERLDGSGYPKGLSGDEILMGARCLAVADVVEAISSHRPYRPGLGIEEAVLELKLNRGSGYDPKVVDACLELMEDPSFMERYLS</sequence>
<evidence type="ECO:0000256" key="1">
    <source>
        <dbReference type="SAM" id="Coils"/>
    </source>
</evidence>
<dbReference type="Pfam" id="PF13487">
    <property type="entry name" value="HD_5"/>
    <property type="match status" value="1"/>
</dbReference>
<dbReference type="NCBIfam" id="TIGR00277">
    <property type="entry name" value="HDIG"/>
    <property type="match status" value="1"/>
</dbReference>
<dbReference type="InterPro" id="IPR003607">
    <property type="entry name" value="HD/PDEase_dom"/>
</dbReference>
<evidence type="ECO:0000259" key="2">
    <source>
        <dbReference type="PROSITE" id="PS51832"/>
    </source>
</evidence>
<dbReference type="Gene3D" id="1.10.3210.10">
    <property type="entry name" value="Hypothetical protein af1432"/>
    <property type="match status" value="1"/>
</dbReference>